<dbReference type="EMBL" id="BAABDT010000005">
    <property type="protein sequence ID" value="GAA3743386.1"/>
    <property type="molecule type" value="Genomic_DNA"/>
</dbReference>
<evidence type="ECO:0000256" key="3">
    <source>
        <dbReference type="ARBA" id="ARBA00023163"/>
    </source>
</evidence>
<dbReference type="PANTHER" id="PTHR47506">
    <property type="entry name" value="TRANSCRIPTIONAL REGULATORY PROTEIN"/>
    <property type="match status" value="1"/>
</dbReference>
<keyword evidence="7" id="KW-1185">Reference proteome</keyword>
<dbReference type="InterPro" id="IPR036271">
    <property type="entry name" value="Tet_transcr_reg_TetR-rel_C_sf"/>
</dbReference>
<dbReference type="SUPFAM" id="SSF46689">
    <property type="entry name" value="Homeodomain-like"/>
    <property type="match status" value="1"/>
</dbReference>
<dbReference type="Proteomes" id="UP001501367">
    <property type="component" value="Unassembled WGS sequence"/>
</dbReference>
<dbReference type="PRINTS" id="PR00455">
    <property type="entry name" value="HTHTETR"/>
</dbReference>
<dbReference type="SUPFAM" id="SSF48498">
    <property type="entry name" value="Tetracyclin repressor-like, C-terminal domain"/>
    <property type="match status" value="1"/>
</dbReference>
<gene>
    <name evidence="6" type="ORF">GCM10022422_29220</name>
</gene>
<evidence type="ECO:0000313" key="7">
    <source>
        <dbReference type="Proteomes" id="UP001501367"/>
    </source>
</evidence>
<keyword evidence="3" id="KW-0804">Transcription</keyword>
<feature type="DNA-binding region" description="H-T-H motif" evidence="4">
    <location>
        <begin position="37"/>
        <end position="56"/>
    </location>
</feature>
<keyword evidence="2 4" id="KW-0238">DNA-binding</keyword>
<dbReference type="InterPro" id="IPR009057">
    <property type="entry name" value="Homeodomain-like_sf"/>
</dbReference>
<evidence type="ECO:0000256" key="2">
    <source>
        <dbReference type="ARBA" id="ARBA00023125"/>
    </source>
</evidence>
<evidence type="ECO:0000256" key="4">
    <source>
        <dbReference type="PROSITE-ProRule" id="PRU00335"/>
    </source>
</evidence>
<dbReference type="Gene3D" id="1.10.357.10">
    <property type="entry name" value="Tetracycline Repressor, domain 2"/>
    <property type="match status" value="1"/>
</dbReference>
<evidence type="ECO:0000313" key="6">
    <source>
        <dbReference type="EMBL" id="GAA3743386.1"/>
    </source>
</evidence>
<feature type="domain" description="HTH tetR-type" evidence="5">
    <location>
        <begin position="14"/>
        <end position="74"/>
    </location>
</feature>
<sequence>MFYLWQKEKMKQKSSVKERILDTASRLFYHQGFNSTGINQIIAEADIAIGSLYKHYESKSDLLYHYLEQQETEYFANLNDYLKDEKPSLKKLLKLIDYRIKLQEESNFSGCHFIKINAEIGREDKKIEQFVQAHKERQREYINGLVDEISTVKTLLIEKKALQNSIFLMIEGAVVSAGISGNTNDLKTVKKSINQFF</sequence>
<dbReference type="PANTHER" id="PTHR47506:SF6">
    <property type="entry name" value="HTH-TYPE TRANSCRIPTIONAL REPRESSOR NEMR"/>
    <property type="match status" value="1"/>
</dbReference>
<proteinExistence type="predicted"/>
<dbReference type="Pfam" id="PF00440">
    <property type="entry name" value="TetR_N"/>
    <property type="match status" value="1"/>
</dbReference>
<evidence type="ECO:0000256" key="1">
    <source>
        <dbReference type="ARBA" id="ARBA00023015"/>
    </source>
</evidence>
<name>A0ABP7FQG0_9FLAO</name>
<evidence type="ECO:0000259" key="5">
    <source>
        <dbReference type="PROSITE" id="PS50977"/>
    </source>
</evidence>
<keyword evidence="1" id="KW-0805">Transcription regulation</keyword>
<organism evidence="6 7">
    <name type="scientific">Flavobacterium ginsengisoli</name>
    <dbReference type="NCBI Taxonomy" id="871694"/>
    <lineage>
        <taxon>Bacteria</taxon>
        <taxon>Pseudomonadati</taxon>
        <taxon>Bacteroidota</taxon>
        <taxon>Flavobacteriia</taxon>
        <taxon>Flavobacteriales</taxon>
        <taxon>Flavobacteriaceae</taxon>
        <taxon>Flavobacterium</taxon>
    </lineage>
</organism>
<accession>A0ABP7FQG0</accession>
<dbReference type="InterPro" id="IPR001647">
    <property type="entry name" value="HTH_TetR"/>
</dbReference>
<comment type="caution">
    <text evidence="6">The sequence shown here is derived from an EMBL/GenBank/DDBJ whole genome shotgun (WGS) entry which is preliminary data.</text>
</comment>
<protein>
    <recommendedName>
        <fullName evidence="5">HTH tetR-type domain-containing protein</fullName>
    </recommendedName>
</protein>
<dbReference type="PROSITE" id="PS50977">
    <property type="entry name" value="HTH_TETR_2"/>
    <property type="match status" value="1"/>
</dbReference>
<reference evidence="7" key="1">
    <citation type="journal article" date="2019" name="Int. J. Syst. Evol. Microbiol.">
        <title>The Global Catalogue of Microorganisms (GCM) 10K type strain sequencing project: providing services to taxonomists for standard genome sequencing and annotation.</title>
        <authorList>
            <consortium name="The Broad Institute Genomics Platform"/>
            <consortium name="The Broad Institute Genome Sequencing Center for Infectious Disease"/>
            <person name="Wu L."/>
            <person name="Ma J."/>
        </authorList>
    </citation>
    <scope>NUCLEOTIDE SEQUENCE [LARGE SCALE GENOMIC DNA]</scope>
    <source>
        <strain evidence="7">JCM 17336</strain>
    </source>
</reference>